<reference evidence="7" key="2">
    <citation type="submission" date="2025-08" db="UniProtKB">
        <authorList>
            <consortium name="Ensembl"/>
        </authorList>
    </citation>
    <scope>IDENTIFICATION</scope>
</reference>
<accession>A0AAY5KVT0</accession>
<dbReference type="GO" id="GO:0005885">
    <property type="term" value="C:Arp2/3 protein complex"/>
    <property type="evidence" value="ECO:0007669"/>
    <property type="project" value="InterPro"/>
</dbReference>
<evidence type="ECO:0000256" key="3">
    <source>
        <dbReference type="ARBA" id="ARBA00022490"/>
    </source>
</evidence>
<proteinExistence type="inferred from homology"/>
<dbReference type="GeneTree" id="ENSGT00390000018018"/>
<dbReference type="GO" id="GO:0034314">
    <property type="term" value="P:Arp2/3 complex-mediated actin nucleation"/>
    <property type="evidence" value="ECO:0007669"/>
    <property type="project" value="InterPro"/>
</dbReference>
<evidence type="ECO:0000256" key="5">
    <source>
        <dbReference type="ARBA" id="ARBA00023212"/>
    </source>
</evidence>
<evidence type="ECO:0000256" key="6">
    <source>
        <dbReference type="ARBA" id="ARBA00045382"/>
    </source>
</evidence>
<name>A0AAY5KVT0_ESOLU</name>
<dbReference type="InterPro" id="IPR007204">
    <property type="entry name" value="ARPC3"/>
</dbReference>
<evidence type="ECO:0000256" key="4">
    <source>
        <dbReference type="ARBA" id="ARBA00023203"/>
    </source>
</evidence>
<dbReference type="SUPFAM" id="SSF69060">
    <property type="entry name" value="Arp2/3 complex 21 kDa subunit ARPC3"/>
    <property type="match status" value="1"/>
</dbReference>
<comment type="subcellular location">
    <subcellularLocation>
        <location evidence="1">Cytoplasm</location>
        <location evidence="1">Cytoskeleton</location>
    </subcellularLocation>
</comment>
<dbReference type="InterPro" id="IPR036753">
    <property type="entry name" value="ARPC3_sf"/>
</dbReference>
<dbReference type="Pfam" id="PF04062">
    <property type="entry name" value="P21-Arc"/>
    <property type="match status" value="1"/>
</dbReference>
<reference evidence="7" key="3">
    <citation type="submission" date="2025-09" db="UniProtKB">
        <authorList>
            <consortium name="Ensembl"/>
        </authorList>
    </citation>
    <scope>IDENTIFICATION</scope>
</reference>
<evidence type="ECO:0000313" key="7">
    <source>
        <dbReference type="Ensembl" id="ENSELUP00000092400.1"/>
    </source>
</evidence>
<dbReference type="Gene3D" id="1.10.1760.10">
    <property type="entry name" value="Actin-related protein 2/3 complex subunit 3"/>
    <property type="match status" value="1"/>
</dbReference>
<dbReference type="Proteomes" id="UP000265140">
    <property type="component" value="Chromosome 14"/>
</dbReference>
<evidence type="ECO:0000256" key="2">
    <source>
        <dbReference type="ARBA" id="ARBA00010856"/>
    </source>
</evidence>
<keyword evidence="4" id="KW-0009">Actin-binding</keyword>
<organism evidence="7 8">
    <name type="scientific">Esox lucius</name>
    <name type="common">Northern pike</name>
    <dbReference type="NCBI Taxonomy" id="8010"/>
    <lineage>
        <taxon>Eukaryota</taxon>
        <taxon>Metazoa</taxon>
        <taxon>Chordata</taxon>
        <taxon>Craniata</taxon>
        <taxon>Vertebrata</taxon>
        <taxon>Euteleostomi</taxon>
        <taxon>Actinopterygii</taxon>
        <taxon>Neopterygii</taxon>
        <taxon>Teleostei</taxon>
        <taxon>Protacanthopterygii</taxon>
        <taxon>Esociformes</taxon>
        <taxon>Esocidae</taxon>
        <taxon>Esox</taxon>
    </lineage>
</organism>
<evidence type="ECO:0000313" key="8">
    <source>
        <dbReference type="Proteomes" id="UP000265140"/>
    </source>
</evidence>
<dbReference type="PANTHER" id="PTHR12391">
    <property type="entry name" value="ARP2/3 COMPLEX 21 KD SUBUNIT"/>
    <property type="match status" value="1"/>
</dbReference>
<keyword evidence="8" id="KW-1185">Reference proteome</keyword>
<dbReference type="AlphaFoldDB" id="A0AAY5KVT0"/>
<keyword evidence="3" id="KW-0963">Cytoplasm</keyword>
<dbReference type="Ensembl" id="ENSELUT00000103462.1">
    <property type="protein sequence ID" value="ENSELUP00000092400.1"/>
    <property type="gene ID" value="ENSELUG00000010620.3"/>
</dbReference>
<gene>
    <name evidence="7" type="primary">ARPC3</name>
</gene>
<reference evidence="7 8" key="1">
    <citation type="submission" date="2020-02" db="EMBL/GenBank/DDBJ databases">
        <title>Esox lucius (northern pike) genome, fEsoLuc1, primary haplotype.</title>
        <authorList>
            <person name="Myers G."/>
            <person name="Karagic N."/>
            <person name="Meyer A."/>
            <person name="Pippel M."/>
            <person name="Reichard M."/>
            <person name="Winkler S."/>
            <person name="Tracey A."/>
            <person name="Sims Y."/>
            <person name="Howe K."/>
            <person name="Rhie A."/>
            <person name="Formenti G."/>
            <person name="Durbin R."/>
            <person name="Fedrigo O."/>
            <person name="Jarvis E.D."/>
        </authorList>
    </citation>
    <scope>NUCLEOTIDE SEQUENCE [LARGE SCALE GENOMIC DNA]</scope>
</reference>
<sequence length="77" mass="8922">MHHLFPLQAYHSGLMDGDTKMVGNMAMLPLKTQFKGPAAKETKDTDIIDEAIYYFKANVFFKNYEIKVRNECFSKKD</sequence>
<evidence type="ECO:0008006" key="9">
    <source>
        <dbReference type="Google" id="ProtNLM"/>
    </source>
</evidence>
<evidence type="ECO:0000256" key="1">
    <source>
        <dbReference type="ARBA" id="ARBA00004245"/>
    </source>
</evidence>
<keyword evidence="5" id="KW-0206">Cytoskeleton</keyword>
<dbReference type="GO" id="GO:0030833">
    <property type="term" value="P:regulation of actin filament polymerization"/>
    <property type="evidence" value="ECO:0007669"/>
    <property type="project" value="InterPro"/>
</dbReference>
<comment type="function">
    <text evidence="6">Component of the Arp2/3 complex, a multiprotein complex that mediates actin polymerization upon stimulation by nucleation-promoting factor (NPF). The Arp2/3 complex mediates the formation of branched actin networks in the cytoplasm, providing the force for cell motility. In addition to its role in the cytoplasmic cytoskeleton, the Arp2/3 complex also promotes actin polymerization in the nucleus, thereby regulating gene transcription and repair of damaged DNA. The Arp2/3 complex promotes homologous recombination (HR) repair in response to DNA damage by promoting nuclear actin polymerization, leading to drive motility of double-strand breaks (DSBs).</text>
</comment>
<protein>
    <recommendedName>
        <fullName evidence="9">Actin-related protein 2/3 complex subunit 3</fullName>
    </recommendedName>
</protein>
<comment type="similarity">
    <text evidence="2">Belongs to the ARPC3 family.</text>
</comment>
<dbReference type="GO" id="GO:0003779">
    <property type="term" value="F:actin binding"/>
    <property type="evidence" value="ECO:0007669"/>
    <property type="project" value="UniProtKB-KW"/>
</dbReference>